<gene>
    <name evidence="1" type="ORF">MSG28_012736</name>
</gene>
<organism evidence="1 2">
    <name type="scientific">Choristoneura fumiferana</name>
    <name type="common">Spruce budworm moth</name>
    <name type="synonym">Archips fumiferana</name>
    <dbReference type="NCBI Taxonomy" id="7141"/>
    <lineage>
        <taxon>Eukaryota</taxon>
        <taxon>Metazoa</taxon>
        <taxon>Ecdysozoa</taxon>
        <taxon>Arthropoda</taxon>
        <taxon>Hexapoda</taxon>
        <taxon>Insecta</taxon>
        <taxon>Pterygota</taxon>
        <taxon>Neoptera</taxon>
        <taxon>Endopterygota</taxon>
        <taxon>Lepidoptera</taxon>
        <taxon>Glossata</taxon>
        <taxon>Ditrysia</taxon>
        <taxon>Tortricoidea</taxon>
        <taxon>Tortricidae</taxon>
        <taxon>Tortricinae</taxon>
        <taxon>Choristoneura</taxon>
    </lineage>
</organism>
<dbReference type="Proteomes" id="UP001064048">
    <property type="component" value="Chromosome 22"/>
</dbReference>
<evidence type="ECO:0000313" key="2">
    <source>
        <dbReference type="Proteomes" id="UP001064048"/>
    </source>
</evidence>
<proteinExistence type="predicted"/>
<evidence type="ECO:0000313" key="1">
    <source>
        <dbReference type="EMBL" id="KAI8423705.1"/>
    </source>
</evidence>
<protein>
    <submittedName>
        <fullName evidence="1">Uncharacterized protein</fullName>
    </submittedName>
</protein>
<sequence length="147" mass="16172">MASSVERPGASRAARAGRAPDAPPAHADVLNNDEPLIDDAQKTVQDLEQDILDILGGLRVRRPPSHERTPPHDGRPRRARRPPAPGTRRRASTSAPGDSDFRPAEKLTHSMRSLPWWRRDYPAVAEPARCTRRLAPADDGLILGKDC</sequence>
<accession>A0ACC0JHV9</accession>
<reference evidence="1 2" key="1">
    <citation type="journal article" date="2022" name="Genome Biol. Evol.">
        <title>The Spruce Budworm Genome: Reconstructing the Evolutionary History of Antifreeze Proteins.</title>
        <authorList>
            <person name="Beliveau C."/>
            <person name="Gagne P."/>
            <person name="Picq S."/>
            <person name="Vernygora O."/>
            <person name="Keeling C.I."/>
            <person name="Pinkney K."/>
            <person name="Doucet D."/>
            <person name="Wen F."/>
            <person name="Johnston J.S."/>
            <person name="Maaroufi H."/>
            <person name="Boyle B."/>
            <person name="Laroche J."/>
            <person name="Dewar K."/>
            <person name="Juretic N."/>
            <person name="Blackburn G."/>
            <person name="Nisole A."/>
            <person name="Brunet B."/>
            <person name="Brandao M."/>
            <person name="Lumley L."/>
            <person name="Duan J."/>
            <person name="Quan G."/>
            <person name="Lucarotti C.J."/>
            <person name="Roe A.D."/>
            <person name="Sperling F.A.H."/>
            <person name="Levesque R.C."/>
            <person name="Cusson M."/>
        </authorList>
    </citation>
    <scope>NUCLEOTIDE SEQUENCE [LARGE SCALE GENOMIC DNA]</scope>
    <source>
        <strain evidence="1">Glfc:IPQL:Cfum</strain>
    </source>
</reference>
<dbReference type="EMBL" id="CM046122">
    <property type="protein sequence ID" value="KAI8423705.1"/>
    <property type="molecule type" value="Genomic_DNA"/>
</dbReference>
<comment type="caution">
    <text evidence="1">The sequence shown here is derived from an EMBL/GenBank/DDBJ whole genome shotgun (WGS) entry which is preliminary data.</text>
</comment>
<name>A0ACC0JHV9_CHOFU</name>
<keyword evidence="2" id="KW-1185">Reference proteome</keyword>